<sequence length="175" mass="19692">MGPELVCGLGPAQEHYLSNFCAGGPSSLAIGHGFTELFNGAHQISRLSRLAGELSGESFAERLRSWSWRDSKTWKLSRRARALLAMAWDCSRPTLLEAVDRASLIMSNCLSIFSRLPSTFFESRRRAFRSGCANSSFRLQDRLLIWKPLKGLSPNSGSKWERDLLKIGFFFEQKS</sequence>
<protein>
    <submittedName>
        <fullName evidence="1">Uncharacterized protein</fullName>
    </submittedName>
</protein>
<keyword evidence="2" id="KW-1185">Reference proteome</keyword>
<comment type="caution">
    <text evidence="1">The sequence shown here is derived from an EMBL/GenBank/DDBJ whole genome shotgun (WGS) entry which is preliminary data.</text>
</comment>
<dbReference type="AlphaFoldDB" id="A0A2I0ICI2"/>
<gene>
    <name evidence="1" type="ORF">CRG98_037899</name>
</gene>
<organism evidence="1 2">
    <name type="scientific">Punica granatum</name>
    <name type="common">Pomegranate</name>
    <dbReference type="NCBI Taxonomy" id="22663"/>
    <lineage>
        <taxon>Eukaryota</taxon>
        <taxon>Viridiplantae</taxon>
        <taxon>Streptophyta</taxon>
        <taxon>Embryophyta</taxon>
        <taxon>Tracheophyta</taxon>
        <taxon>Spermatophyta</taxon>
        <taxon>Magnoliopsida</taxon>
        <taxon>eudicotyledons</taxon>
        <taxon>Gunneridae</taxon>
        <taxon>Pentapetalae</taxon>
        <taxon>rosids</taxon>
        <taxon>malvids</taxon>
        <taxon>Myrtales</taxon>
        <taxon>Lythraceae</taxon>
        <taxon>Punica</taxon>
    </lineage>
</organism>
<dbReference type="Proteomes" id="UP000233551">
    <property type="component" value="Unassembled WGS sequence"/>
</dbReference>
<proteinExistence type="predicted"/>
<evidence type="ECO:0000313" key="1">
    <source>
        <dbReference type="EMBL" id="PKI41697.1"/>
    </source>
</evidence>
<dbReference type="EMBL" id="PGOL01003324">
    <property type="protein sequence ID" value="PKI41697.1"/>
    <property type="molecule type" value="Genomic_DNA"/>
</dbReference>
<evidence type="ECO:0000313" key="2">
    <source>
        <dbReference type="Proteomes" id="UP000233551"/>
    </source>
</evidence>
<reference evidence="1 2" key="1">
    <citation type="submission" date="2017-11" db="EMBL/GenBank/DDBJ databases">
        <title>De-novo sequencing of pomegranate (Punica granatum L.) genome.</title>
        <authorList>
            <person name="Akparov Z."/>
            <person name="Amiraslanov A."/>
            <person name="Hajiyeva S."/>
            <person name="Abbasov M."/>
            <person name="Kaur K."/>
            <person name="Hamwieh A."/>
            <person name="Solovyev V."/>
            <person name="Salamov A."/>
            <person name="Braich B."/>
            <person name="Kosarev P."/>
            <person name="Mahmoud A."/>
            <person name="Hajiyev E."/>
            <person name="Babayeva S."/>
            <person name="Izzatullayeva V."/>
            <person name="Mammadov A."/>
            <person name="Mammadov A."/>
            <person name="Sharifova S."/>
            <person name="Ojaghi J."/>
            <person name="Eynullazada K."/>
            <person name="Bayramov B."/>
            <person name="Abdulazimova A."/>
            <person name="Shahmuradov I."/>
        </authorList>
    </citation>
    <scope>NUCLEOTIDE SEQUENCE [LARGE SCALE GENOMIC DNA]</scope>
    <source>
        <strain evidence="2">cv. AG2017</strain>
        <tissue evidence="1">Leaf</tissue>
    </source>
</reference>
<accession>A0A2I0ICI2</accession>
<name>A0A2I0ICI2_PUNGR</name>